<comment type="similarity">
    <text evidence="2">Belongs to the major facilitator superfamily. Proton-dependent oligopeptide transporter (POT/PTR) (TC 2.A.17) family.</text>
</comment>
<feature type="transmembrane region" description="Helical" evidence="6">
    <location>
        <begin position="421"/>
        <end position="438"/>
    </location>
</feature>
<comment type="subcellular location">
    <subcellularLocation>
        <location evidence="1">Membrane</location>
        <topology evidence="1">Multi-pass membrane protein</topology>
    </subcellularLocation>
</comment>
<feature type="transmembrane region" description="Helical" evidence="6">
    <location>
        <begin position="542"/>
        <end position="563"/>
    </location>
</feature>
<evidence type="ECO:0000256" key="2">
    <source>
        <dbReference type="ARBA" id="ARBA00005982"/>
    </source>
</evidence>
<keyword evidence="5 6" id="KW-0472">Membrane</keyword>
<name>A0AA88DUQ7_FICCA</name>
<dbReference type="InterPro" id="IPR000109">
    <property type="entry name" value="POT_fam"/>
</dbReference>
<reference evidence="7" key="1">
    <citation type="submission" date="2023-07" db="EMBL/GenBank/DDBJ databases">
        <title>draft genome sequence of fig (Ficus carica).</title>
        <authorList>
            <person name="Takahashi T."/>
            <person name="Nishimura K."/>
        </authorList>
    </citation>
    <scope>NUCLEOTIDE SEQUENCE</scope>
</reference>
<feature type="transmembrane region" description="Helical" evidence="6">
    <location>
        <begin position="459"/>
        <end position="479"/>
    </location>
</feature>
<feature type="transmembrane region" description="Helical" evidence="6">
    <location>
        <begin position="243"/>
        <end position="264"/>
    </location>
</feature>
<gene>
    <name evidence="7" type="ORF">TIFTF001_031059</name>
</gene>
<feature type="transmembrane region" description="Helical" evidence="6">
    <location>
        <begin position="511"/>
        <end position="530"/>
    </location>
</feature>
<evidence type="ECO:0000256" key="3">
    <source>
        <dbReference type="ARBA" id="ARBA00022692"/>
    </source>
</evidence>
<dbReference type="Gene3D" id="1.20.1250.20">
    <property type="entry name" value="MFS general substrate transporter like domains"/>
    <property type="match status" value="1"/>
</dbReference>
<feature type="transmembrane region" description="Helical" evidence="6">
    <location>
        <begin position="377"/>
        <end position="401"/>
    </location>
</feature>
<protein>
    <submittedName>
        <fullName evidence="7">Uncharacterized protein</fullName>
    </submittedName>
</protein>
<dbReference type="PANTHER" id="PTHR11654">
    <property type="entry name" value="OLIGOPEPTIDE TRANSPORTER-RELATED"/>
    <property type="match status" value="1"/>
</dbReference>
<dbReference type="InterPro" id="IPR036259">
    <property type="entry name" value="MFS_trans_sf"/>
</dbReference>
<feature type="transmembrane region" description="Helical" evidence="6">
    <location>
        <begin position="77"/>
        <end position="97"/>
    </location>
</feature>
<keyword evidence="4 6" id="KW-1133">Transmembrane helix</keyword>
<evidence type="ECO:0000256" key="4">
    <source>
        <dbReference type="ARBA" id="ARBA00022989"/>
    </source>
</evidence>
<feature type="transmembrane region" description="Helical" evidence="6">
    <location>
        <begin position="587"/>
        <end position="606"/>
    </location>
</feature>
<feature type="transmembrane region" description="Helical" evidence="6">
    <location>
        <begin position="270"/>
        <end position="291"/>
    </location>
</feature>
<dbReference type="SUPFAM" id="SSF103473">
    <property type="entry name" value="MFS general substrate transporter"/>
    <property type="match status" value="1"/>
</dbReference>
<keyword evidence="3 6" id="KW-0812">Transmembrane</keyword>
<evidence type="ECO:0000313" key="7">
    <source>
        <dbReference type="EMBL" id="GMN61974.1"/>
    </source>
</evidence>
<keyword evidence="8" id="KW-1185">Reference proteome</keyword>
<dbReference type="GO" id="GO:0016020">
    <property type="term" value="C:membrane"/>
    <property type="evidence" value="ECO:0007669"/>
    <property type="project" value="UniProtKB-SubCell"/>
</dbReference>
<dbReference type="GO" id="GO:0022857">
    <property type="term" value="F:transmembrane transporter activity"/>
    <property type="evidence" value="ECO:0007669"/>
    <property type="project" value="InterPro"/>
</dbReference>
<accession>A0AA88DUQ7</accession>
<evidence type="ECO:0000256" key="6">
    <source>
        <dbReference type="SAM" id="Phobius"/>
    </source>
</evidence>
<dbReference type="AlphaFoldDB" id="A0AA88DUQ7"/>
<dbReference type="Pfam" id="PF00854">
    <property type="entry name" value="PTR2"/>
    <property type="match status" value="1"/>
</dbReference>
<evidence type="ECO:0000256" key="1">
    <source>
        <dbReference type="ARBA" id="ARBA00004141"/>
    </source>
</evidence>
<sequence length="616" mass="67808">MADDETPLLDYTVDGVVDNKGRPALRSNSGGWRSAGFIIGVEVAERFAYYGIEANLISYLTGPLRQSTAAAAANVNAWAGAALLLPLFGAVVADSFLGRYRTIILANLLYILRVGHHLSLLFGGFGLREEASHSVVRVLVFSAVGDLCLPSACLFCHFLPLASAGVEGPRSPWDGNSAAHGLAHPHSGLWLYEELIYESSGLWNVVSSVAVAQSGHKPCVQAFGADQFDGRDPEECKARSSFFNWWIFGICLGFLVTITILSYVQDNISWALGFGIPCIAMILGLVVFLFGTRTYRYSVKRDDKNAFVRTGRVFFTAFRNRHTSSSAIATKGESRGAMPRESYEQFKFLNKALTAPDGWNEEGTVCSMDEVEEAKAVLRLVPIWGTCLVYGIVYGQTTTFYTKQGATMDRTIVPGFDIPPASLQSFISLGIIVFIPIYDRAIVPFARAFTGKPSGITMLQRIGTGIILSIVSMVIAALVEIKRLQMAREYDLVDTPVVTMPMSVWWLVPQYLMFGISEVFTVVGLQEFFYDQVPKELKSVGLALYLSIIGVGSFLSSLLISIIEEATGGDGRDSWFSNNLNRAHLDYYYWLLTALSSIALLFYLYFAKSYVYNKKG</sequence>
<organism evidence="7 8">
    <name type="scientific">Ficus carica</name>
    <name type="common">Common fig</name>
    <dbReference type="NCBI Taxonomy" id="3494"/>
    <lineage>
        <taxon>Eukaryota</taxon>
        <taxon>Viridiplantae</taxon>
        <taxon>Streptophyta</taxon>
        <taxon>Embryophyta</taxon>
        <taxon>Tracheophyta</taxon>
        <taxon>Spermatophyta</taxon>
        <taxon>Magnoliopsida</taxon>
        <taxon>eudicotyledons</taxon>
        <taxon>Gunneridae</taxon>
        <taxon>Pentapetalae</taxon>
        <taxon>rosids</taxon>
        <taxon>fabids</taxon>
        <taxon>Rosales</taxon>
        <taxon>Moraceae</taxon>
        <taxon>Ficeae</taxon>
        <taxon>Ficus</taxon>
    </lineage>
</organism>
<proteinExistence type="inferred from homology"/>
<dbReference type="EMBL" id="BTGU01000121">
    <property type="protein sequence ID" value="GMN61974.1"/>
    <property type="molecule type" value="Genomic_DNA"/>
</dbReference>
<dbReference type="Proteomes" id="UP001187192">
    <property type="component" value="Unassembled WGS sequence"/>
</dbReference>
<comment type="caution">
    <text evidence="7">The sequence shown here is derived from an EMBL/GenBank/DDBJ whole genome shotgun (WGS) entry which is preliminary data.</text>
</comment>
<evidence type="ECO:0000313" key="8">
    <source>
        <dbReference type="Proteomes" id="UP001187192"/>
    </source>
</evidence>
<dbReference type="FunFam" id="1.20.1250.20:FF:000410">
    <property type="entry name" value="POT family protein"/>
    <property type="match status" value="1"/>
</dbReference>
<evidence type="ECO:0000256" key="5">
    <source>
        <dbReference type="ARBA" id="ARBA00023136"/>
    </source>
</evidence>